<dbReference type="PANTHER" id="PTHR42794:SF1">
    <property type="entry name" value="HEMIN IMPORT ATP-BINDING PROTEIN HMUV"/>
    <property type="match status" value="1"/>
</dbReference>
<accession>A0A6L3T447</accession>
<dbReference type="AlphaFoldDB" id="A0A6L3T447"/>
<dbReference type="CDD" id="cd03214">
    <property type="entry name" value="ABC_Iron-Siderophores_B12_Hemin"/>
    <property type="match status" value="1"/>
</dbReference>
<organism evidence="9 10">
    <name type="scientific">Methylobacterium soli</name>
    <dbReference type="NCBI Taxonomy" id="553447"/>
    <lineage>
        <taxon>Bacteria</taxon>
        <taxon>Pseudomonadati</taxon>
        <taxon>Pseudomonadota</taxon>
        <taxon>Alphaproteobacteria</taxon>
        <taxon>Hyphomicrobiales</taxon>
        <taxon>Methylobacteriaceae</taxon>
        <taxon>Methylobacterium</taxon>
    </lineage>
</organism>
<dbReference type="NCBIfam" id="NF010068">
    <property type="entry name" value="PRK13548.1"/>
    <property type="match status" value="1"/>
</dbReference>
<sequence length="292" mass="30681">MSEAPPLVSGTDLAFAAAGRNLVEGVSLAVGPGSLQVIIGPNGAGKSTLLRLLCGELRPSRGAVTYGGVPLAEIPPWRLAALRAVLPQSARLAFPFAVAEVARIGLDGIGRGLGRREREAILADALRRADILHLAERAYPSLSGGEQARVQFARVLCQLAAGRTLATGQALFLDEPTASLDLRHQSAILEAVDDLRRDGVGVVAILHDLNLAAAYADTLVVLADGRLVARGSPAAILRDDLIAEIFRVRWPVGRIPAAGQPFILPQRMLPGGNTEPDRAANLEPFQPLPGPV</sequence>
<dbReference type="PROSITE" id="PS00211">
    <property type="entry name" value="ABC_TRANSPORTER_1"/>
    <property type="match status" value="1"/>
</dbReference>
<dbReference type="InterPro" id="IPR003439">
    <property type="entry name" value="ABC_transporter-like_ATP-bd"/>
</dbReference>
<evidence type="ECO:0000256" key="4">
    <source>
        <dbReference type="ARBA" id="ARBA00022840"/>
    </source>
</evidence>
<proteinExistence type="inferred from homology"/>
<evidence type="ECO:0000256" key="2">
    <source>
        <dbReference type="ARBA" id="ARBA00022448"/>
    </source>
</evidence>
<dbReference type="GO" id="GO:0016887">
    <property type="term" value="F:ATP hydrolysis activity"/>
    <property type="evidence" value="ECO:0007669"/>
    <property type="project" value="InterPro"/>
</dbReference>
<evidence type="ECO:0000256" key="1">
    <source>
        <dbReference type="ARBA" id="ARBA00005417"/>
    </source>
</evidence>
<gene>
    <name evidence="9" type="ORF">F6X53_08565</name>
</gene>
<keyword evidence="3" id="KW-0547">Nucleotide-binding</keyword>
<comment type="similarity">
    <text evidence="1">Belongs to the ABC transporter superfamily.</text>
</comment>
<feature type="domain" description="ABC transporter" evidence="8">
    <location>
        <begin position="8"/>
        <end position="249"/>
    </location>
</feature>
<comment type="function">
    <text evidence="6">Part of the ABC transporter complex HmuTUV involved in hemin import. Responsible for energy coupling to the transport system.</text>
</comment>
<keyword evidence="5" id="KW-1278">Translocase</keyword>
<dbReference type="EMBL" id="VZZK01000007">
    <property type="protein sequence ID" value="KAB1079810.1"/>
    <property type="molecule type" value="Genomic_DNA"/>
</dbReference>
<dbReference type="GO" id="GO:0005524">
    <property type="term" value="F:ATP binding"/>
    <property type="evidence" value="ECO:0007669"/>
    <property type="project" value="UniProtKB-KW"/>
</dbReference>
<evidence type="ECO:0000256" key="6">
    <source>
        <dbReference type="ARBA" id="ARBA00037066"/>
    </source>
</evidence>
<keyword evidence="4 9" id="KW-0067">ATP-binding</keyword>
<evidence type="ECO:0000313" key="10">
    <source>
        <dbReference type="Proteomes" id="UP000474159"/>
    </source>
</evidence>
<evidence type="ECO:0000313" key="9">
    <source>
        <dbReference type="EMBL" id="KAB1079810.1"/>
    </source>
</evidence>
<dbReference type="SMART" id="SM00382">
    <property type="entry name" value="AAA"/>
    <property type="match status" value="1"/>
</dbReference>
<keyword evidence="2" id="KW-0813">Transport</keyword>
<name>A0A6L3T447_9HYPH</name>
<dbReference type="InterPro" id="IPR027417">
    <property type="entry name" value="P-loop_NTPase"/>
</dbReference>
<dbReference type="RefSeq" id="WP_150999507.1">
    <property type="nucleotide sequence ID" value="NZ_VZZK01000007.1"/>
</dbReference>
<evidence type="ECO:0000259" key="8">
    <source>
        <dbReference type="PROSITE" id="PS50893"/>
    </source>
</evidence>
<dbReference type="PROSITE" id="PS50893">
    <property type="entry name" value="ABC_TRANSPORTER_2"/>
    <property type="match status" value="1"/>
</dbReference>
<evidence type="ECO:0000256" key="7">
    <source>
        <dbReference type="SAM" id="MobiDB-lite"/>
    </source>
</evidence>
<reference evidence="9 10" key="1">
    <citation type="submission" date="2019-09" db="EMBL/GenBank/DDBJ databases">
        <title>YIM 48816 draft genome.</title>
        <authorList>
            <person name="Jiang L."/>
        </authorList>
    </citation>
    <scope>NUCLEOTIDE SEQUENCE [LARGE SCALE GENOMIC DNA]</scope>
    <source>
        <strain evidence="9 10">YIM 48816</strain>
    </source>
</reference>
<evidence type="ECO:0000256" key="5">
    <source>
        <dbReference type="ARBA" id="ARBA00022967"/>
    </source>
</evidence>
<feature type="region of interest" description="Disordered" evidence="7">
    <location>
        <begin position="268"/>
        <end position="292"/>
    </location>
</feature>
<dbReference type="InterPro" id="IPR017871">
    <property type="entry name" value="ABC_transporter-like_CS"/>
</dbReference>
<dbReference type="Proteomes" id="UP000474159">
    <property type="component" value="Unassembled WGS sequence"/>
</dbReference>
<dbReference type="SUPFAM" id="SSF52540">
    <property type="entry name" value="P-loop containing nucleoside triphosphate hydrolases"/>
    <property type="match status" value="1"/>
</dbReference>
<dbReference type="InterPro" id="IPR003593">
    <property type="entry name" value="AAA+_ATPase"/>
</dbReference>
<comment type="caution">
    <text evidence="9">The sequence shown here is derived from an EMBL/GenBank/DDBJ whole genome shotgun (WGS) entry which is preliminary data.</text>
</comment>
<dbReference type="OrthoDB" id="9810077at2"/>
<keyword evidence="10" id="KW-1185">Reference proteome</keyword>
<dbReference type="Pfam" id="PF00005">
    <property type="entry name" value="ABC_tran"/>
    <property type="match status" value="1"/>
</dbReference>
<dbReference type="Gene3D" id="3.40.50.300">
    <property type="entry name" value="P-loop containing nucleotide triphosphate hydrolases"/>
    <property type="match status" value="1"/>
</dbReference>
<dbReference type="PANTHER" id="PTHR42794">
    <property type="entry name" value="HEMIN IMPORT ATP-BINDING PROTEIN HMUV"/>
    <property type="match status" value="1"/>
</dbReference>
<evidence type="ECO:0000256" key="3">
    <source>
        <dbReference type="ARBA" id="ARBA00022741"/>
    </source>
</evidence>
<protein>
    <submittedName>
        <fullName evidence="9">Heme ABC transporter ATP-binding protein</fullName>
    </submittedName>
</protein>